<dbReference type="InterPro" id="IPR019793">
    <property type="entry name" value="Peroxidases_heam-ligand_BS"/>
</dbReference>
<evidence type="ECO:0000256" key="7">
    <source>
        <dbReference type="ARBA" id="ARBA00022723"/>
    </source>
</evidence>
<feature type="binding site" evidence="16">
    <location>
        <position position="75"/>
    </location>
    <ligand>
        <name>Ca(2+)</name>
        <dbReference type="ChEBI" id="CHEBI:29108"/>
        <label>1</label>
    </ligand>
</feature>
<dbReference type="Gene3D" id="1.10.520.10">
    <property type="match status" value="1"/>
</dbReference>
<dbReference type="InterPro" id="IPR010255">
    <property type="entry name" value="Haem_peroxidase_sf"/>
</dbReference>
<dbReference type="FunFam" id="1.10.520.10:FF:000001">
    <property type="entry name" value="Peroxidase"/>
    <property type="match status" value="1"/>
</dbReference>
<evidence type="ECO:0000259" key="20">
    <source>
        <dbReference type="PROSITE" id="PS50873"/>
    </source>
</evidence>
<dbReference type="PRINTS" id="PR00461">
    <property type="entry name" value="PLPEROXIDASE"/>
</dbReference>
<evidence type="ECO:0000256" key="17">
    <source>
        <dbReference type="PIRSR" id="PIRSR600823-4"/>
    </source>
</evidence>
<evidence type="ECO:0000256" key="11">
    <source>
        <dbReference type="ARBA" id="ARBA00023157"/>
    </source>
</evidence>
<dbReference type="InterPro" id="IPR033905">
    <property type="entry name" value="Secretory_peroxidase"/>
</dbReference>
<dbReference type="PRINTS" id="PR00458">
    <property type="entry name" value="PEROXIDASE"/>
</dbReference>
<dbReference type="GO" id="GO:0046872">
    <property type="term" value="F:metal ion binding"/>
    <property type="evidence" value="ECO:0007669"/>
    <property type="project" value="UniProtKB-UniRule"/>
</dbReference>
<evidence type="ECO:0000256" key="1">
    <source>
        <dbReference type="ARBA" id="ARBA00000189"/>
    </source>
</evidence>
<feature type="domain" description="Plant heme peroxidase family profile" evidence="20">
    <location>
        <begin position="28"/>
        <end position="330"/>
    </location>
</feature>
<evidence type="ECO:0000256" key="16">
    <source>
        <dbReference type="PIRSR" id="PIRSR600823-3"/>
    </source>
</evidence>
<dbReference type="GO" id="GO:0020037">
    <property type="term" value="F:heme binding"/>
    <property type="evidence" value="ECO:0007669"/>
    <property type="project" value="UniProtKB-UniRule"/>
</dbReference>
<evidence type="ECO:0000313" key="22">
    <source>
        <dbReference type="RefSeq" id="XP_004507960.1"/>
    </source>
</evidence>
<evidence type="ECO:0000256" key="19">
    <source>
        <dbReference type="RuleBase" id="RU362060"/>
    </source>
</evidence>
<keyword evidence="19" id="KW-0732">Signal</keyword>
<feature type="binding site" evidence="16">
    <location>
        <position position="73"/>
    </location>
    <ligand>
        <name>Ca(2+)</name>
        <dbReference type="ChEBI" id="CHEBI:29108"/>
        <label>1</label>
    </ligand>
</feature>
<evidence type="ECO:0000256" key="12">
    <source>
        <dbReference type="ARBA" id="ARBA00023180"/>
    </source>
</evidence>
<dbReference type="GeneID" id="101499424"/>
<accession>A0A1S2YPM3</accession>
<dbReference type="InterPro" id="IPR019794">
    <property type="entry name" value="Peroxidases_AS"/>
</dbReference>
<dbReference type="SUPFAM" id="SSF48113">
    <property type="entry name" value="Heme-dependent peroxidases"/>
    <property type="match status" value="1"/>
</dbReference>
<comment type="function">
    <text evidence="2">Removal of H(2)O(2), oxidation of toxic reductants, biosynthesis and degradation of lignin, suberization, auxin catabolism, response to environmental stresses such as wounding, pathogen attack and oxidative stress. These functions might be dependent on each isozyme/isoform in each plant tissue.</text>
</comment>
<feature type="disulfide bond" evidence="18">
    <location>
        <begin position="201"/>
        <end position="233"/>
    </location>
</feature>
<keyword evidence="10 16" id="KW-0408">Iron</keyword>
<dbReference type="RefSeq" id="XP_004507960.1">
    <property type="nucleotide sequence ID" value="XM_004507903.3"/>
</dbReference>
<dbReference type="GO" id="GO:0005576">
    <property type="term" value="C:extracellular region"/>
    <property type="evidence" value="ECO:0007669"/>
    <property type="project" value="UniProtKB-SubCell"/>
</dbReference>
<dbReference type="EC" id="1.11.1.7" evidence="4 19"/>
<dbReference type="FunFam" id="1.10.420.10:FF:000001">
    <property type="entry name" value="Peroxidase"/>
    <property type="match status" value="1"/>
</dbReference>
<evidence type="ECO:0000256" key="6">
    <source>
        <dbReference type="ARBA" id="ARBA00022617"/>
    </source>
</evidence>
<keyword evidence="13 19" id="KW-0376">Hydrogen peroxide</keyword>
<keyword evidence="6 19" id="KW-0349">Heme</keyword>
<dbReference type="CDD" id="cd00693">
    <property type="entry name" value="secretory_peroxidase"/>
    <property type="match status" value="1"/>
</dbReference>
<proteinExistence type="inferred from homology"/>
<protein>
    <recommendedName>
        <fullName evidence="4 19">Peroxidase</fullName>
        <ecNumber evidence="4 19">1.11.1.7</ecNumber>
    </recommendedName>
</protein>
<comment type="cofactor">
    <cofactor evidence="16 19">
        <name>Ca(2+)</name>
        <dbReference type="ChEBI" id="CHEBI:29108"/>
    </cofactor>
    <text evidence="16 19">Binds 2 calcium ions per subunit.</text>
</comment>
<evidence type="ECO:0000256" key="18">
    <source>
        <dbReference type="PIRSR" id="PIRSR600823-5"/>
    </source>
</evidence>
<dbReference type="InterPro" id="IPR000823">
    <property type="entry name" value="Peroxidase_pln"/>
</dbReference>
<feature type="binding site" evidence="16">
    <location>
        <position position="79"/>
    </location>
    <ligand>
        <name>Ca(2+)</name>
        <dbReference type="ChEBI" id="CHEBI:29108"/>
        <label>1</label>
    </ligand>
</feature>
<feature type="binding site" description="axial binding residue" evidence="16">
    <location>
        <position position="194"/>
    </location>
    <ligand>
        <name>heme b</name>
        <dbReference type="ChEBI" id="CHEBI:60344"/>
    </ligand>
    <ligandPart>
        <name>Fe</name>
        <dbReference type="ChEBI" id="CHEBI:18248"/>
    </ligandPart>
</feature>
<comment type="catalytic activity">
    <reaction evidence="1 19">
        <text>2 a phenolic donor + H2O2 = 2 a phenolic radical donor + 2 H2O</text>
        <dbReference type="Rhea" id="RHEA:56136"/>
        <dbReference type="ChEBI" id="CHEBI:15377"/>
        <dbReference type="ChEBI" id="CHEBI:16240"/>
        <dbReference type="ChEBI" id="CHEBI:139520"/>
        <dbReference type="ChEBI" id="CHEBI:139521"/>
        <dbReference type="EC" id="1.11.1.7"/>
    </reaction>
</comment>
<evidence type="ECO:0000313" key="21">
    <source>
        <dbReference type="Proteomes" id="UP000087171"/>
    </source>
</evidence>
<keyword evidence="8 16" id="KW-0106">Calcium</keyword>
<dbReference type="GO" id="GO:0140825">
    <property type="term" value="F:lactoperoxidase activity"/>
    <property type="evidence" value="ECO:0007669"/>
    <property type="project" value="UniProtKB-EC"/>
</dbReference>
<dbReference type="STRING" id="3827.A0A1S2YPM3"/>
<dbReference type="eggNOG" id="ENOG502QQQJ">
    <property type="taxonomic scope" value="Eukaryota"/>
</dbReference>
<dbReference type="GO" id="GO:0006979">
    <property type="term" value="P:response to oxidative stress"/>
    <property type="evidence" value="ECO:0007669"/>
    <property type="project" value="UniProtKB-UniRule"/>
</dbReference>
<evidence type="ECO:0000256" key="14">
    <source>
        <dbReference type="PIRSR" id="PIRSR600823-1"/>
    </source>
</evidence>
<evidence type="ECO:0000256" key="4">
    <source>
        <dbReference type="ARBA" id="ARBA00012313"/>
    </source>
</evidence>
<keyword evidence="19" id="KW-0964">Secreted</keyword>
<feature type="binding site" evidence="16">
    <location>
        <position position="77"/>
    </location>
    <ligand>
        <name>Ca(2+)</name>
        <dbReference type="ChEBI" id="CHEBI:29108"/>
        <label>1</label>
    </ligand>
</feature>
<evidence type="ECO:0000256" key="10">
    <source>
        <dbReference type="ARBA" id="ARBA00023004"/>
    </source>
</evidence>
<feature type="binding site" evidence="15">
    <location>
        <position position="164"/>
    </location>
    <ligand>
        <name>substrate</name>
    </ligand>
</feature>
<keyword evidence="12" id="KW-0325">Glycoprotein</keyword>
<evidence type="ECO:0000256" key="9">
    <source>
        <dbReference type="ARBA" id="ARBA00023002"/>
    </source>
</evidence>
<evidence type="ECO:0000256" key="8">
    <source>
        <dbReference type="ARBA" id="ARBA00022837"/>
    </source>
</evidence>
<dbReference type="KEGG" id="cam:101499424"/>
<sequence length="331" mass="35963">MKMSSFRWNCCYFLLINIFLLNLTVRSQLTTDFYNSSCPNLFKIVRKEVVKALINEMRMGASLLRLHFHDCFVNGCDGSVLLDGGEDSEKSALPNVNSLRGFDVIDTIKSSVENACNGTVSCADILTIAARDSVSLSGGPSWKVLLGRRDGTISNGSLANLVIPSPFDPMDTIVSKFTNAGLNLTDVVSLSGAHTIGRARCALFSNRLFNFSGTGSPDSTLDTTMLTDLQNLCPQNGDGNATAVLDRNSTDLFDNHYFKNLLNGKGLLSSDQILFSSDEANSTTKPLVQSYINNGSLFFGDFVKSMIRMGNINPKVGSDGEIRKSCRVINS</sequence>
<keyword evidence="11 18" id="KW-1015">Disulfide bond</keyword>
<dbReference type="AlphaFoldDB" id="A0A1S2YPM3"/>
<feature type="disulfide bond" evidence="18">
    <location>
        <begin position="122"/>
        <end position="326"/>
    </location>
</feature>
<dbReference type="GO" id="GO:0042744">
    <property type="term" value="P:hydrogen peroxide catabolic process"/>
    <property type="evidence" value="ECO:0007669"/>
    <property type="project" value="UniProtKB-KW"/>
</dbReference>
<keyword evidence="5 19" id="KW-0575">Peroxidase</keyword>
<comment type="cofactor">
    <cofactor evidence="16 19">
        <name>heme b</name>
        <dbReference type="ChEBI" id="CHEBI:60344"/>
    </cofactor>
    <text evidence="16 19">Binds 1 heme b (iron(II)-protoporphyrin IX) group per subunit.</text>
</comment>
<keyword evidence="9 19" id="KW-0560">Oxidoreductase</keyword>
<dbReference type="PANTHER" id="PTHR31388:SF6">
    <property type="entry name" value="PEROXIDASE"/>
    <property type="match status" value="1"/>
</dbReference>
<feature type="binding site" evidence="16">
    <location>
        <position position="89"/>
    </location>
    <ligand>
        <name>Ca(2+)</name>
        <dbReference type="ChEBI" id="CHEBI:29108"/>
        <label>1</label>
    </ligand>
</feature>
<dbReference type="PaxDb" id="3827-XP_004507960.1"/>
<evidence type="ECO:0000256" key="2">
    <source>
        <dbReference type="ARBA" id="ARBA00002322"/>
    </source>
</evidence>
<gene>
    <name evidence="22" type="primary">LOC101499424</name>
</gene>
<feature type="active site" description="Proton acceptor" evidence="14">
    <location>
        <position position="69"/>
    </location>
</feature>
<dbReference type="Proteomes" id="UP000087171">
    <property type="component" value="Chromosome Ca7"/>
</dbReference>
<feature type="binding site" evidence="16">
    <location>
        <position position="195"/>
    </location>
    <ligand>
        <name>Ca(2+)</name>
        <dbReference type="ChEBI" id="CHEBI:29108"/>
        <label>2</label>
    </ligand>
</feature>
<dbReference type="OrthoDB" id="2113341at2759"/>
<comment type="similarity">
    <text evidence="19">Belongs to the peroxidase family. Classical plant (class III) peroxidase subfamily.</text>
</comment>
<evidence type="ECO:0000256" key="15">
    <source>
        <dbReference type="PIRSR" id="PIRSR600823-2"/>
    </source>
</evidence>
<dbReference type="PROSITE" id="PS00436">
    <property type="entry name" value="PEROXIDASE_2"/>
    <property type="match status" value="1"/>
</dbReference>
<feature type="binding site" evidence="16">
    <location>
        <position position="70"/>
    </location>
    <ligand>
        <name>Ca(2+)</name>
        <dbReference type="ChEBI" id="CHEBI:29108"/>
        <label>1</label>
    </ligand>
</feature>
<feature type="disulfide bond" evidence="18">
    <location>
        <begin position="38"/>
        <end position="116"/>
    </location>
</feature>
<dbReference type="PROSITE" id="PS00435">
    <property type="entry name" value="PEROXIDASE_1"/>
    <property type="match status" value="1"/>
</dbReference>
<comment type="similarity">
    <text evidence="3">Belongs to the peroxidase family. Ascorbate peroxidase subfamily.</text>
</comment>
<organism evidence="21 22">
    <name type="scientific">Cicer arietinum</name>
    <name type="common">Chickpea</name>
    <name type="synonym">Garbanzo</name>
    <dbReference type="NCBI Taxonomy" id="3827"/>
    <lineage>
        <taxon>Eukaryota</taxon>
        <taxon>Viridiplantae</taxon>
        <taxon>Streptophyta</taxon>
        <taxon>Embryophyta</taxon>
        <taxon>Tracheophyta</taxon>
        <taxon>Spermatophyta</taxon>
        <taxon>Magnoliopsida</taxon>
        <taxon>eudicotyledons</taxon>
        <taxon>Gunneridae</taxon>
        <taxon>Pentapetalae</taxon>
        <taxon>rosids</taxon>
        <taxon>fabids</taxon>
        <taxon>Fabales</taxon>
        <taxon>Fabaceae</taxon>
        <taxon>Papilionoideae</taxon>
        <taxon>50 kb inversion clade</taxon>
        <taxon>NPAAA clade</taxon>
        <taxon>Hologalegina</taxon>
        <taxon>IRL clade</taxon>
        <taxon>Cicereae</taxon>
        <taxon>Cicer</taxon>
    </lineage>
</organism>
<comment type="subcellular location">
    <subcellularLocation>
        <location evidence="19">Secreted</location>
    </subcellularLocation>
</comment>
<dbReference type="PANTHER" id="PTHR31388">
    <property type="entry name" value="PEROXIDASE 72-RELATED"/>
    <property type="match status" value="1"/>
</dbReference>
<keyword evidence="21" id="KW-1185">Reference proteome</keyword>
<feature type="binding site" evidence="16">
    <location>
        <position position="246"/>
    </location>
    <ligand>
        <name>Ca(2+)</name>
        <dbReference type="ChEBI" id="CHEBI:29108"/>
        <label>2</label>
    </ligand>
</feature>
<dbReference type="InterPro" id="IPR002016">
    <property type="entry name" value="Haem_peroxidase"/>
</dbReference>
<dbReference type="Gene3D" id="1.10.420.10">
    <property type="entry name" value="Peroxidase, domain 2"/>
    <property type="match status" value="1"/>
</dbReference>
<feature type="chain" id="PRO_5010006938" description="Peroxidase" evidence="19">
    <location>
        <begin position="28"/>
        <end position="331"/>
    </location>
</feature>
<evidence type="ECO:0000256" key="3">
    <source>
        <dbReference type="ARBA" id="ARBA00006873"/>
    </source>
</evidence>
<feature type="disulfide bond" evidence="18">
    <location>
        <begin position="71"/>
        <end position="76"/>
    </location>
</feature>
<dbReference type="Pfam" id="PF00141">
    <property type="entry name" value="peroxidase"/>
    <property type="match status" value="1"/>
</dbReference>
<evidence type="ECO:0000256" key="13">
    <source>
        <dbReference type="ARBA" id="ARBA00023324"/>
    </source>
</evidence>
<evidence type="ECO:0000256" key="5">
    <source>
        <dbReference type="ARBA" id="ARBA00022559"/>
    </source>
</evidence>
<reference evidence="22" key="2">
    <citation type="submission" date="2025-08" db="UniProtKB">
        <authorList>
            <consortium name="RefSeq"/>
        </authorList>
    </citation>
    <scope>IDENTIFICATION</scope>
    <source>
        <tissue evidence="22">Etiolated seedlings</tissue>
    </source>
</reference>
<reference evidence="21" key="1">
    <citation type="journal article" date="2013" name="Nat. Biotechnol.">
        <title>Draft genome sequence of chickpea (Cicer arietinum) provides a resource for trait improvement.</title>
        <authorList>
            <person name="Varshney R.K."/>
            <person name="Song C."/>
            <person name="Saxena R.K."/>
            <person name="Azam S."/>
            <person name="Yu S."/>
            <person name="Sharpe A.G."/>
            <person name="Cannon S."/>
            <person name="Baek J."/>
            <person name="Rosen B.D."/>
            <person name="Tar'an B."/>
            <person name="Millan T."/>
            <person name="Zhang X."/>
            <person name="Ramsay L.D."/>
            <person name="Iwata A."/>
            <person name="Wang Y."/>
            <person name="Nelson W."/>
            <person name="Farmer A.D."/>
            <person name="Gaur P.M."/>
            <person name="Soderlund C."/>
            <person name="Penmetsa R.V."/>
            <person name="Xu C."/>
            <person name="Bharti A.K."/>
            <person name="He W."/>
            <person name="Winter P."/>
            <person name="Zhao S."/>
            <person name="Hane J.K."/>
            <person name="Carrasquilla-Garcia N."/>
            <person name="Condie J.A."/>
            <person name="Upadhyaya H.D."/>
            <person name="Luo M.C."/>
            <person name="Thudi M."/>
            <person name="Gowda C.L."/>
            <person name="Singh N.P."/>
            <person name="Lichtenzveig J."/>
            <person name="Gali K.K."/>
            <person name="Rubio J."/>
            <person name="Nadarajan N."/>
            <person name="Dolezel J."/>
            <person name="Bansal K.C."/>
            <person name="Xu X."/>
            <person name="Edwards D."/>
            <person name="Zhang G."/>
            <person name="Kahl G."/>
            <person name="Gil J."/>
            <person name="Singh K.B."/>
            <person name="Datta S.K."/>
            <person name="Jackson S.A."/>
            <person name="Wang J."/>
            <person name="Cook D.R."/>
        </authorList>
    </citation>
    <scope>NUCLEOTIDE SEQUENCE [LARGE SCALE GENOMIC DNA]</scope>
    <source>
        <strain evidence="21">cv. CDC Frontier</strain>
    </source>
</reference>
<feature type="site" description="Transition state stabilizer" evidence="17">
    <location>
        <position position="65"/>
    </location>
</feature>
<keyword evidence="7 16" id="KW-0479">Metal-binding</keyword>
<name>A0A1S2YPM3_CICAR</name>
<dbReference type="PROSITE" id="PS50873">
    <property type="entry name" value="PEROXIDASE_4"/>
    <property type="match status" value="1"/>
</dbReference>
<feature type="signal peptide" evidence="19">
    <location>
        <begin position="1"/>
        <end position="27"/>
    </location>
</feature>
<feature type="binding site" evidence="16">
    <location>
        <position position="254"/>
    </location>
    <ligand>
        <name>Ca(2+)</name>
        <dbReference type="ChEBI" id="CHEBI:29108"/>
        <label>2</label>
    </ligand>
</feature>